<dbReference type="RefSeq" id="WP_155727242.1">
    <property type="nucleotide sequence ID" value="NZ_CP011008.1"/>
</dbReference>
<sequence length="60" mass="6993">MPVLLVVFLKTAEMIYIGAVELEVESLPNHPNLIVRQAEKALEWDHMKEQLYLNKEIIMT</sequence>
<protein>
    <submittedName>
        <fullName evidence="1">Uncharacterized protein</fullName>
    </submittedName>
</protein>
<dbReference type="Proteomes" id="UP001234602">
    <property type="component" value="Unassembled WGS sequence"/>
</dbReference>
<reference evidence="1" key="1">
    <citation type="submission" date="2023-06" db="EMBL/GenBank/DDBJ databases">
        <title>Comparative genomics of Bacillaceae isolates and their secondary metabolite potential.</title>
        <authorList>
            <person name="Song L."/>
            <person name="Nielsen L.J."/>
            <person name="Mohite O."/>
            <person name="Xu X."/>
            <person name="Weber T."/>
            <person name="Kovacs A.T."/>
        </authorList>
    </citation>
    <scope>NUCLEOTIDE SEQUENCE</scope>
    <source>
        <strain evidence="1">D8_B_37</strain>
    </source>
</reference>
<organism evidence="1 2">
    <name type="scientific">Peribacillus simplex</name>
    <dbReference type="NCBI Taxonomy" id="1478"/>
    <lineage>
        <taxon>Bacteria</taxon>
        <taxon>Bacillati</taxon>
        <taxon>Bacillota</taxon>
        <taxon>Bacilli</taxon>
        <taxon>Bacillales</taxon>
        <taxon>Bacillaceae</taxon>
        <taxon>Peribacillus</taxon>
    </lineage>
</organism>
<evidence type="ECO:0000313" key="1">
    <source>
        <dbReference type="EMBL" id="MDM5455002.1"/>
    </source>
</evidence>
<dbReference type="AlphaFoldDB" id="A0AAW7ILV6"/>
<name>A0AAW7ILV6_9BACI</name>
<proteinExistence type="predicted"/>
<evidence type="ECO:0000313" key="2">
    <source>
        <dbReference type="Proteomes" id="UP001234602"/>
    </source>
</evidence>
<gene>
    <name evidence="1" type="ORF">QUF89_23080</name>
</gene>
<dbReference type="EMBL" id="JAUCEY010000008">
    <property type="protein sequence ID" value="MDM5455002.1"/>
    <property type="molecule type" value="Genomic_DNA"/>
</dbReference>
<comment type="caution">
    <text evidence="1">The sequence shown here is derived from an EMBL/GenBank/DDBJ whole genome shotgun (WGS) entry which is preliminary data.</text>
</comment>
<accession>A0AAW7ILV6</accession>